<protein>
    <recommendedName>
        <fullName evidence="5">Flp pilus-assembly TadG-like N-terminal domain-containing protein</fullName>
    </recommendedName>
</protein>
<dbReference type="EMBL" id="DTKJ01000059">
    <property type="protein sequence ID" value="HGZ12301.1"/>
    <property type="molecule type" value="Genomic_DNA"/>
</dbReference>
<comment type="caution">
    <text evidence="4">The sequence shown here is derived from an EMBL/GenBank/DDBJ whole genome shotgun (WGS) entry which is preliminary data.</text>
</comment>
<organism evidence="4">
    <name type="scientific">Desulfobacca acetoxidans</name>
    <dbReference type="NCBI Taxonomy" id="60893"/>
    <lineage>
        <taxon>Bacteria</taxon>
        <taxon>Pseudomonadati</taxon>
        <taxon>Thermodesulfobacteriota</taxon>
        <taxon>Desulfobaccia</taxon>
        <taxon>Desulfobaccales</taxon>
        <taxon>Desulfobaccaceae</taxon>
        <taxon>Desulfobacca</taxon>
    </lineage>
</organism>
<proteinExistence type="predicted"/>
<dbReference type="Pfam" id="PF09977">
    <property type="entry name" value="Tad_C"/>
    <property type="match status" value="1"/>
</dbReference>
<sequence length="333" mass="35099">MKIARFFQGERGGVAVAISLLLVVFAGMLAVAVDLGHVFKVKAELQRAADAGALAGVLEMFPPGVLAPECAKAVSAAQEFASFKNRVDGAAGEIILVDYGKCVRDPSTGEWAKDPETGEIAFSPCPCQDANAVRVKIKKEMGIWFASIFGVKAMSPFAEAIAVSKIGGYAKKGEAFPFCIDKSRVPPNDTAKEILINTQSSDFGCWTPFEDPNGKVKDYLDGTLSAPPLWIGKVINVKNGVDTSDLKIIEGSYINQTITVPVITDGQHSGTTAILGFAKVKILGVEKPGGGSGDKFIRMHTLDQYYQDDGILGGGNLGSDFHLGGAGGALLVK</sequence>
<keyword evidence="1" id="KW-0812">Transmembrane</keyword>
<evidence type="ECO:0000259" key="3">
    <source>
        <dbReference type="Pfam" id="PF13400"/>
    </source>
</evidence>
<accession>A0A7C5EQB7</accession>
<evidence type="ECO:0000259" key="2">
    <source>
        <dbReference type="Pfam" id="PF09977"/>
    </source>
</evidence>
<feature type="domain" description="Putative Flp pilus-assembly TadG-like N-terminal" evidence="3">
    <location>
        <begin position="13"/>
        <end position="57"/>
    </location>
</feature>
<name>A0A7C5EQB7_9BACT</name>
<gene>
    <name evidence="4" type="ORF">ENW48_08785</name>
</gene>
<dbReference type="Pfam" id="PF13400">
    <property type="entry name" value="Tad"/>
    <property type="match status" value="1"/>
</dbReference>
<reference evidence="4" key="1">
    <citation type="journal article" date="2020" name="mSystems">
        <title>Genome- and Community-Level Interaction Insights into Carbon Utilization and Element Cycling Functions of Hydrothermarchaeota in Hydrothermal Sediment.</title>
        <authorList>
            <person name="Zhou Z."/>
            <person name="Liu Y."/>
            <person name="Xu W."/>
            <person name="Pan J."/>
            <person name="Luo Z.H."/>
            <person name="Li M."/>
        </authorList>
    </citation>
    <scope>NUCLEOTIDE SEQUENCE [LARGE SCALE GENOMIC DNA]</scope>
    <source>
        <strain evidence="4">SpSt-853</strain>
    </source>
</reference>
<evidence type="ECO:0000313" key="4">
    <source>
        <dbReference type="EMBL" id="HGZ12301.1"/>
    </source>
</evidence>
<dbReference type="AlphaFoldDB" id="A0A7C5EQB7"/>
<keyword evidence="1" id="KW-0472">Membrane</keyword>
<dbReference type="InterPro" id="IPR028087">
    <property type="entry name" value="Tad_N"/>
</dbReference>
<evidence type="ECO:0008006" key="5">
    <source>
        <dbReference type="Google" id="ProtNLM"/>
    </source>
</evidence>
<dbReference type="InterPro" id="IPR018705">
    <property type="entry name" value="DUF2134_membrane"/>
</dbReference>
<feature type="domain" description="DUF2134" evidence="2">
    <location>
        <begin position="71"/>
        <end position="162"/>
    </location>
</feature>
<evidence type="ECO:0000256" key="1">
    <source>
        <dbReference type="SAM" id="Phobius"/>
    </source>
</evidence>
<keyword evidence="1" id="KW-1133">Transmembrane helix</keyword>
<feature type="transmembrane region" description="Helical" evidence="1">
    <location>
        <begin position="12"/>
        <end position="33"/>
    </location>
</feature>